<feature type="region of interest" description="Disordered" evidence="1">
    <location>
        <begin position="204"/>
        <end position="234"/>
    </location>
</feature>
<name>A0A1J7ISG9_9PEZI</name>
<feature type="transmembrane region" description="Helical" evidence="2">
    <location>
        <begin position="110"/>
        <end position="131"/>
    </location>
</feature>
<dbReference type="OrthoDB" id="5352400at2759"/>
<keyword evidence="4" id="KW-1185">Reference proteome</keyword>
<reference evidence="3 4" key="1">
    <citation type="submission" date="2016-10" db="EMBL/GenBank/DDBJ databases">
        <title>Draft genome sequence of Coniochaeta ligniaria NRRL30616, a lignocellulolytic fungus for bioabatement of inhibitors in plant biomass hydrolysates.</title>
        <authorList>
            <consortium name="DOE Joint Genome Institute"/>
            <person name="Jimenez D.J."/>
            <person name="Hector R.E."/>
            <person name="Riley R."/>
            <person name="Sun H."/>
            <person name="Grigoriev I.V."/>
            <person name="Van Elsas J.D."/>
            <person name="Nichols N.N."/>
        </authorList>
    </citation>
    <scope>NUCLEOTIDE SEQUENCE [LARGE SCALE GENOMIC DNA]</scope>
    <source>
        <strain evidence="3 4">NRRL 30616</strain>
    </source>
</reference>
<proteinExistence type="predicted"/>
<feature type="transmembrane region" description="Helical" evidence="2">
    <location>
        <begin position="16"/>
        <end position="36"/>
    </location>
</feature>
<keyword evidence="2" id="KW-0812">Transmembrane</keyword>
<feature type="transmembrane region" description="Helical" evidence="2">
    <location>
        <begin position="77"/>
        <end position="98"/>
    </location>
</feature>
<organism evidence="3 4">
    <name type="scientific">Coniochaeta ligniaria NRRL 30616</name>
    <dbReference type="NCBI Taxonomy" id="1408157"/>
    <lineage>
        <taxon>Eukaryota</taxon>
        <taxon>Fungi</taxon>
        <taxon>Dikarya</taxon>
        <taxon>Ascomycota</taxon>
        <taxon>Pezizomycotina</taxon>
        <taxon>Sordariomycetes</taxon>
        <taxon>Sordariomycetidae</taxon>
        <taxon>Coniochaetales</taxon>
        <taxon>Coniochaetaceae</taxon>
        <taxon>Coniochaeta</taxon>
    </lineage>
</organism>
<evidence type="ECO:0000256" key="2">
    <source>
        <dbReference type="SAM" id="Phobius"/>
    </source>
</evidence>
<evidence type="ECO:0000313" key="3">
    <source>
        <dbReference type="EMBL" id="OIW24049.1"/>
    </source>
</evidence>
<dbReference type="AlphaFoldDB" id="A0A1J7ISG9"/>
<dbReference type="InParanoid" id="A0A1J7ISG9"/>
<sequence>MGYFLLHRKWRVRKPMYLLMVAELAGLVPILVLFGIEQPDLYRTKFWQIGFNEGLNSNPNMILYAYANHRPLPKIPLVWSSTITEFNVAISVISLFVLLTRMIGFIMKVWYPIVGLFFSVAMTALYSASLYGQAGPDYADPRYPSPVAWYIRYGCDIAKKYGAEHQCMLAKGTFAVTTYMLSLYLANLGLAVWAMLPNKELDVGDDDDDDEYNSPAENKQWEMQPRTPGTAVPFTPRTQAFHTLDRKLPLRTQFA</sequence>
<evidence type="ECO:0000313" key="4">
    <source>
        <dbReference type="Proteomes" id="UP000182658"/>
    </source>
</evidence>
<protein>
    <submittedName>
        <fullName evidence="3">Uncharacterized protein</fullName>
    </submittedName>
</protein>
<keyword evidence="2" id="KW-1133">Transmembrane helix</keyword>
<evidence type="ECO:0000256" key="1">
    <source>
        <dbReference type="SAM" id="MobiDB-lite"/>
    </source>
</evidence>
<accession>A0A1J7ISG9</accession>
<gene>
    <name evidence="3" type="ORF">CONLIGDRAFT_122829</name>
</gene>
<keyword evidence="2" id="KW-0472">Membrane</keyword>
<dbReference type="Proteomes" id="UP000182658">
    <property type="component" value="Unassembled WGS sequence"/>
</dbReference>
<dbReference type="EMBL" id="KV875105">
    <property type="protein sequence ID" value="OIW24049.1"/>
    <property type="molecule type" value="Genomic_DNA"/>
</dbReference>
<feature type="transmembrane region" description="Helical" evidence="2">
    <location>
        <begin position="178"/>
        <end position="196"/>
    </location>
</feature>
<dbReference type="STRING" id="1408157.A0A1J7ISG9"/>